<feature type="chain" id="PRO_5013327035" description="CopG protein" evidence="1">
    <location>
        <begin position="21"/>
        <end position="160"/>
    </location>
</feature>
<accession>A0A250KSI6</accession>
<organism evidence="2 3">
    <name type="scientific">Methylocaldum marinum</name>
    <dbReference type="NCBI Taxonomy" id="1432792"/>
    <lineage>
        <taxon>Bacteria</taxon>
        <taxon>Pseudomonadati</taxon>
        <taxon>Pseudomonadota</taxon>
        <taxon>Gammaproteobacteria</taxon>
        <taxon>Methylococcales</taxon>
        <taxon>Methylococcaceae</taxon>
        <taxon>Methylocaldum</taxon>
    </lineage>
</organism>
<dbReference type="InterPro" id="IPR007332">
    <property type="entry name" value="DUF411"/>
</dbReference>
<dbReference type="Proteomes" id="UP000266313">
    <property type="component" value="Chromosome"/>
</dbReference>
<evidence type="ECO:0000313" key="2">
    <source>
        <dbReference type="EMBL" id="BBA34620.1"/>
    </source>
</evidence>
<dbReference type="EMBL" id="AP017928">
    <property type="protein sequence ID" value="BBA34620.1"/>
    <property type="molecule type" value="Genomic_DNA"/>
</dbReference>
<reference evidence="2 3" key="1">
    <citation type="submission" date="2016-12" db="EMBL/GenBank/DDBJ databases">
        <title>Genome sequencing of Methylocaldum marinum.</title>
        <authorList>
            <person name="Takeuchi M."/>
            <person name="Kamagata Y."/>
            <person name="Hiraoka S."/>
            <person name="Oshima K."/>
            <person name="Hattori M."/>
            <person name="Iwasaki W."/>
        </authorList>
    </citation>
    <scope>NUCLEOTIDE SEQUENCE [LARGE SCALE GENOMIC DNA]</scope>
    <source>
        <strain evidence="2 3">S8</strain>
    </source>
</reference>
<dbReference type="RefSeq" id="WP_119629996.1">
    <property type="nucleotide sequence ID" value="NZ_AP017928.1"/>
</dbReference>
<dbReference type="SUPFAM" id="SSF52833">
    <property type="entry name" value="Thioredoxin-like"/>
    <property type="match status" value="1"/>
</dbReference>
<sequence length="160" mass="17625">MKVLRLMLMPMLLSVFSVHAEESVWDKGVPVLEKPADMTVYRSPSCGCCGKWLAHMEKHGFTVKDLKTNDMDRIKKELGVPENLQSCHTAVVDGYVIEGHVPAADVLKLLDARPGVAGITVPAMPVGTPGMEMGGKKDPFAVLLFEKNGKASTFQEYRFY</sequence>
<protein>
    <recommendedName>
        <fullName evidence="4">CopG protein</fullName>
    </recommendedName>
</protein>
<feature type="signal peptide" evidence="1">
    <location>
        <begin position="1"/>
        <end position="20"/>
    </location>
</feature>
<evidence type="ECO:0000313" key="3">
    <source>
        <dbReference type="Proteomes" id="UP000266313"/>
    </source>
</evidence>
<proteinExistence type="predicted"/>
<dbReference type="Pfam" id="PF04214">
    <property type="entry name" value="DUF411"/>
    <property type="match status" value="1"/>
</dbReference>
<evidence type="ECO:0000256" key="1">
    <source>
        <dbReference type="SAM" id="SignalP"/>
    </source>
</evidence>
<dbReference type="OrthoDB" id="14727at2"/>
<dbReference type="AlphaFoldDB" id="A0A250KSI6"/>
<dbReference type="KEGG" id="mmai:sS8_2673"/>
<dbReference type="InterPro" id="IPR036249">
    <property type="entry name" value="Thioredoxin-like_sf"/>
</dbReference>
<keyword evidence="1" id="KW-0732">Signal</keyword>
<evidence type="ECO:0008006" key="4">
    <source>
        <dbReference type="Google" id="ProtNLM"/>
    </source>
</evidence>
<gene>
    <name evidence="2" type="ORF">sS8_2673</name>
</gene>
<keyword evidence="3" id="KW-1185">Reference proteome</keyword>
<name>A0A250KSI6_9GAMM</name>